<name>W4KHN5_HETIT</name>
<dbReference type="EMBL" id="KI925456">
    <property type="protein sequence ID" value="ETW84591.1"/>
    <property type="molecule type" value="Genomic_DNA"/>
</dbReference>
<dbReference type="RefSeq" id="XP_009544241.1">
    <property type="nucleotide sequence ID" value="XM_009545946.1"/>
</dbReference>
<dbReference type="GeneID" id="20674048"/>
<dbReference type="Proteomes" id="UP000030671">
    <property type="component" value="Unassembled WGS sequence"/>
</dbReference>
<dbReference type="OrthoDB" id="2843802at2759"/>
<gene>
    <name evidence="2" type="ORF">HETIRDRAFT_425888</name>
</gene>
<feature type="region of interest" description="Disordered" evidence="1">
    <location>
        <begin position="219"/>
        <end position="238"/>
    </location>
</feature>
<organism evidence="2 3">
    <name type="scientific">Heterobasidion irregulare (strain TC 32-1)</name>
    <dbReference type="NCBI Taxonomy" id="747525"/>
    <lineage>
        <taxon>Eukaryota</taxon>
        <taxon>Fungi</taxon>
        <taxon>Dikarya</taxon>
        <taxon>Basidiomycota</taxon>
        <taxon>Agaricomycotina</taxon>
        <taxon>Agaricomycetes</taxon>
        <taxon>Russulales</taxon>
        <taxon>Bondarzewiaceae</taxon>
        <taxon>Heterobasidion</taxon>
        <taxon>Heterobasidion annosum species complex</taxon>
    </lineage>
</organism>
<protein>
    <submittedName>
        <fullName evidence="2">Uncharacterized protein</fullName>
    </submittedName>
</protein>
<evidence type="ECO:0000313" key="3">
    <source>
        <dbReference type="Proteomes" id="UP000030671"/>
    </source>
</evidence>
<dbReference type="InParanoid" id="W4KHN5"/>
<accession>W4KHN5</accession>
<evidence type="ECO:0000256" key="1">
    <source>
        <dbReference type="SAM" id="MobiDB-lite"/>
    </source>
</evidence>
<reference evidence="2 3" key="1">
    <citation type="journal article" date="2012" name="New Phytol.">
        <title>Insight into trade-off between wood decay and parasitism from the genome of a fungal forest pathogen.</title>
        <authorList>
            <person name="Olson A."/>
            <person name="Aerts A."/>
            <person name="Asiegbu F."/>
            <person name="Belbahri L."/>
            <person name="Bouzid O."/>
            <person name="Broberg A."/>
            <person name="Canback B."/>
            <person name="Coutinho P.M."/>
            <person name="Cullen D."/>
            <person name="Dalman K."/>
            <person name="Deflorio G."/>
            <person name="van Diepen L.T."/>
            <person name="Dunand C."/>
            <person name="Duplessis S."/>
            <person name="Durling M."/>
            <person name="Gonthier P."/>
            <person name="Grimwood J."/>
            <person name="Fossdal C.G."/>
            <person name="Hansson D."/>
            <person name="Henrissat B."/>
            <person name="Hietala A."/>
            <person name="Himmelstrand K."/>
            <person name="Hoffmeister D."/>
            <person name="Hogberg N."/>
            <person name="James T.Y."/>
            <person name="Karlsson M."/>
            <person name="Kohler A."/>
            <person name="Kues U."/>
            <person name="Lee Y.H."/>
            <person name="Lin Y.C."/>
            <person name="Lind M."/>
            <person name="Lindquist E."/>
            <person name="Lombard V."/>
            <person name="Lucas S."/>
            <person name="Lunden K."/>
            <person name="Morin E."/>
            <person name="Murat C."/>
            <person name="Park J."/>
            <person name="Raffaello T."/>
            <person name="Rouze P."/>
            <person name="Salamov A."/>
            <person name="Schmutz J."/>
            <person name="Solheim H."/>
            <person name="Stahlberg J."/>
            <person name="Velez H."/>
            <person name="de Vries R.P."/>
            <person name="Wiebenga A."/>
            <person name="Woodward S."/>
            <person name="Yakovlev I."/>
            <person name="Garbelotto M."/>
            <person name="Martin F."/>
            <person name="Grigoriev I.V."/>
            <person name="Stenlid J."/>
        </authorList>
    </citation>
    <scope>NUCLEOTIDE SEQUENCE [LARGE SCALE GENOMIC DNA]</scope>
    <source>
        <strain evidence="2 3">TC 32-1</strain>
    </source>
</reference>
<dbReference type="HOGENOM" id="CLU_1004945_0_0_1"/>
<sequence>MTGLKIGNVISALYHQPGIVDVCCIVDAPPANPIPNTAILRNILEDCREQERLWGGKPIFYRGYSGNLLERRITSAGGREFYNVANVPDNISGSKIAPAMGTSLATVTSGGSASKIGYDLCRTFAGVWSLPAVVTNQPTTEPTTLSAFHWTESDDMGTVDCVYVAFNDSPGHFTFKFYAQYQEDPPRLFEGQISDRGILDVEEIAPNLPLAIGVGTPSRGTSIGSVHEPSSEPPANDRRTWVIYSDPEGRIRIRILRVEDETSVANGNGVDTSAIKP</sequence>
<dbReference type="KEGG" id="hir:HETIRDRAFT_425888"/>
<evidence type="ECO:0000313" key="2">
    <source>
        <dbReference type="EMBL" id="ETW84591.1"/>
    </source>
</evidence>
<dbReference type="AlphaFoldDB" id="W4KHN5"/>
<proteinExistence type="predicted"/>
<keyword evidence="3" id="KW-1185">Reference proteome</keyword>